<dbReference type="AlphaFoldDB" id="A0AAN9XXP6"/>
<sequence>MLNPHVRLAKMIFMKKKKPSFYSRPPVGLSSIPIQSAASSVVPSHIPSSKRVLVLNKLFMRYIPEVLATSDFGIKLYGYDVQFSHVKTSADCGHVKVYWIPKGTEKDDEVQKLLDEAAAPLRREMTALRVVGMVPPIRFYKNKFHALMAEVDRRLKIADFGEDFVPTIFSEDILKRQLQLQATLPLEVKDKLMLLEDEKPIEAEEEIKIPAMKMDVFGLDYNKIENRILLGMKNKRITKLALADEKTLLGEKAITEVPFKIEISSGDLKYKMAFSKYMRKLKTEKRKIMKEQAKEFEAQALLDSYLLQDNVNDQEDELYTNFVKNAFEDHFEDFDNDEMRHEL</sequence>
<dbReference type="Proteomes" id="UP001367676">
    <property type="component" value="Unassembled WGS sequence"/>
</dbReference>
<gene>
    <name evidence="1" type="ORF">V9T40_010967</name>
</gene>
<dbReference type="SUPFAM" id="SSF89919">
    <property type="entry name" value="Ribosome-binding factor A, RbfA"/>
    <property type="match status" value="1"/>
</dbReference>
<protein>
    <submittedName>
        <fullName evidence="1">Uncharacterized protein</fullName>
    </submittedName>
</protein>
<dbReference type="InterPro" id="IPR039212">
    <property type="entry name" value="RBFA_mitochondrial"/>
</dbReference>
<dbReference type="EMBL" id="JBBCAQ010000037">
    <property type="protein sequence ID" value="KAK7573776.1"/>
    <property type="molecule type" value="Genomic_DNA"/>
</dbReference>
<comment type="caution">
    <text evidence="1">The sequence shown here is derived from an EMBL/GenBank/DDBJ whole genome shotgun (WGS) entry which is preliminary data.</text>
</comment>
<name>A0AAN9XXP6_9HEMI</name>
<dbReference type="InterPro" id="IPR023799">
    <property type="entry name" value="RbfA_dom_sf"/>
</dbReference>
<proteinExistence type="predicted"/>
<dbReference type="InterPro" id="IPR015946">
    <property type="entry name" value="KH_dom-like_a/b"/>
</dbReference>
<evidence type="ECO:0000313" key="2">
    <source>
        <dbReference type="Proteomes" id="UP001367676"/>
    </source>
</evidence>
<keyword evidence="2" id="KW-1185">Reference proteome</keyword>
<evidence type="ECO:0000313" key="1">
    <source>
        <dbReference type="EMBL" id="KAK7573776.1"/>
    </source>
</evidence>
<organism evidence="1 2">
    <name type="scientific">Parthenolecanium corni</name>
    <dbReference type="NCBI Taxonomy" id="536013"/>
    <lineage>
        <taxon>Eukaryota</taxon>
        <taxon>Metazoa</taxon>
        <taxon>Ecdysozoa</taxon>
        <taxon>Arthropoda</taxon>
        <taxon>Hexapoda</taxon>
        <taxon>Insecta</taxon>
        <taxon>Pterygota</taxon>
        <taxon>Neoptera</taxon>
        <taxon>Paraneoptera</taxon>
        <taxon>Hemiptera</taxon>
        <taxon>Sternorrhyncha</taxon>
        <taxon>Coccoidea</taxon>
        <taxon>Coccidae</taxon>
        <taxon>Parthenolecanium</taxon>
    </lineage>
</organism>
<dbReference type="Gene3D" id="3.30.300.20">
    <property type="match status" value="1"/>
</dbReference>
<dbReference type="PANTHER" id="PTHR14725">
    <property type="entry name" value="RIBOSOME-BINDING FACTOR A, MITOCHONDRIAL-RELATED"/>
    <property type="match status" value="1"/>
</dbReference>
<dbReference type="PANTHER" id="PTHR14725:SF0">
    <property type="entry name" value="RIBOSOME-BINDING FACTOR A, MITOCHONDRIAL-RELATED"/>
    <property type="match status" value="1"/>
</dbReference>
<accession>A0AAN9XXP6</accession>
<reference evidence="1 2" key="1">
    <citation type="submission" date="2024-03" db="EMBL/GenBank/DDBJ databases">
        <title>Adaptation during the transition from Ophiocordyceps entomopathogen to insect associate is accompanied by gene loss and intensified selection.</title>
        <authorList>
            <person name="Ward C.M."/>
            <person name="Onetto C.A."/>
            <person name="Borneman A.R."/>
        </authorList>
    </citation>
    <scope>NUCLEOTIDE SEQUENCE [LARGE SCALE GENOMIC DNA]</scope>
    <source>
        <strain evidence="1">AWRI1</strain>
        <tissue evidence="1">Single Adult Female</tissue>
    </source>
</reference>